<comment type="similarity">
    <text evidence="2">Belongs to the TIM54 family.</text>
</comment>
<dbReference type="KEGG" id="scm:SCHCO_02608082"/>
<keyword evidence="13" id="KW-1185">Reference proteome</keyword>
<sequence>MGGENKSKAPSGVKAVLQYTGIPPSWLDYRPKLPSRNWLIFWTVTSTVTGYYVYDRRECKRIRQAYVDRVSHLAERPLGILEPPRKVRVYGCKWPGDEDYNASIKYFRRYIKPILVAAGIDYDIVNGNKSGELAQKIADEIRARRRVEAGLDSPPIHLLATPTYVPPEVLEKRAVEDGAVIIGRPAFKEFMLGLARGWTEGLQPVDRDEALANALADDGHFDEPEEGVAHTPKPVTQYTPPPITPTPGTDVAPPATIPPIPPLLLVSFVDYIGFGQIPYMLWDWFNQRERVRAGAEAAYRLVMRQTRPFREVATPTSPSDLAFDKDKEAFFKSSSAEIPAETAKSREKYYAELPARLQVARELARGVREPTKEEAAHPPPTEVELRQERMNKEKVWRNRVDGWEIIKPAQKVFFDERLRGLLSVYVDPEETKEPETKV</sequence>
<evidence type="ECO:0000313" key="12">
    <source>
        <dbReference type="EMBL" id="EFI99963.1"/>
    </source>
</evidence>
<dbReference type="HOGENOM" id="CLU_033744_0_0_1"/>
<dbReference type="GO" id="GO:0015031">
    <property type="term" value="P:protein transport"/>
    <property type="evidence" value="ECO:0007669"/>
    <property type="project" value="UniProtKB-KW"/>
</dbReference>
<gene>
    <name evidence="12" type="ORF">SCHCODRAFT_14006</name>
</gene>
<name>D8PV43_SCHCM</name>
<keyword evidence="11" id="KW-0472">Membrane</keyword>
<keyword evidence="7" id="KW-0653">Protein transport</keyword>
<evidence type="ECO:0000256" key="8">
    <source>
        <dbReference type="ARBA" id="ARBA00022989"/>
    </source>
</evidence>
<evidence type="ECO:0000256" key="3">
    <source>
        <dbReference type="ARBA" id="ARBA00020796"/>
    </source>
</evidence>
<keyword evidence="4" id="KW-0813">Transport</keyword>
<reference evidence="12 13" key="1">
    <citation type="journal article" date="2010" name="Nat. Biotechnol.">
        <title>Genome sequence of the model mushroom Schizophyllum commune.</title>
        <authorList>
            <person name="Ohm R.A."/>
            <person name="de Jong J.F."/>
            <person name="Lugones L.G."/>
            <person name="Aerts A."/>
            <person name="Kothe E."/>
            <person name="Stajich J.E."/>
            <person name="de Vries R.P."/>
            <person name="Record E."/>
            <person name="Levasseur A."/>
            <person name="Baker S.E."/>
            <person name="Bartholomew K.A."/>
            <person name="Coutinho P.M."/>
            <person name="Erdmann S."/>
            <person name="Fowler T.J."/>
            <person name="Gathman A.C."/>
            <person name="Lombard V."/>
            <person name="Henrissat B."/>
            <person name="Knabe N."/>
            <person name="Kuees U."/>
            <person name="Lilly W.W."/>
            <person name="Lindquist E."/>
            <person name="Lucas S."/>
            <person name="Magnuson J.K."/>
            <person name="Piumi F."/>
            <person name="Raudaskoski M."/>
            <person name="Salamov A."/>
            <person name="Schmutz J."/>
            <person name="Schwarze F.W.M.R."/>
            <person name="vanKuyk P.A."/>
            <person name="Horton J.S."/>
            <person name="Grigoriev I.V."/>
            <person name="Woesten H.A.B."/>
        </authorList>
    </citation>
    <scope>NUCLEOTIDE SEQUENCE [LARGE SCALE GENOMIC DNA]</scope>
    <source>
        <strain evidence="13">H4-8 / FGSC 9210</strain>
    </source>
</reference>
<evidence type="ECO:0000256" key="5">
    <source>
        <dbReference type="ARBA" id="ARBA00022692"/>
    </source>
</evidence>
<dbReference type="VEuPathDB" id="FungiDB:SCHCODRAFT_02608082"/>
<evidence type="ECO:0000256" key="11">
    <source>
        <dbReference type="ARBA" id="ARBA00023136"/>
    </source>
</evidence>
<dbReference type="InParanoid" id="D8PV43"/>
<comment type="subcellular location">
    <subcellularLocation>
        <location evidence="1">Mitochondrion inner membrane</location>
        <topology evidence="1">Single-pass membrane protein</topology>
    </subcellularLocation>
</comment>
<evidence type="ECO:0000256" key="1">
    <source>
        <dbReference type="ARBA" id="ARBA00004434"/>
    </source>
</evidence>
<dbReference type="Pfam" id="PF11711">
    <property type="entry name" value="Tim54"/>
    <property type="match status" value="1"/>
</dbReference>
<dbReference type="GO" id="GO:0005743">
    <property type="term" value="C:mitochondrial inner membrane"/>
    <property type="evidence" value="ECO:0007669"/>
    <property type="project" value="UniProtKB-SubCell"/>
</dbReference>
<dbReference type="RefSeq" id="XP_003034866.1">
    <property type="nucleotide sequence ID" value="XM_003034820.1"/>
</dbReference>
<dbReference type="OMA" id="RNWMIFF"/>
<dbReference type="InterPro" id="IPR021056">
    <property type="entry name" value="Mt_import_IM_translocase_Tim54"/>
</dbReference>
<accession>D8PV43</accession>
<evidence type="ECO:0000256" key="10">
    <source>
        <dbReference type="ARBA" id="ARBA00023128"/>
    </source>
</evidence>
<evidence type="ECO:0000256" key="4">
    <source>
        <dbReference type="ARBA" id="ARBA00022448"/>
    </source>
</evidence>
<protein>
    <recommendedName>
        <fullName evidence="3">Mitochondrial import inner membrane translocase subunit TIM54</fullName>
    </recommendedName>
</protein>
<evidence type="ECO:0000256" key="9">
    <source>
        <dbReference type="ARBA" id="ARBA00023010"/>
    </source>
</evidence>
<evidence type="ECO:0000256" key="6">
    <source>
        <dbReference type="ARBA" id="ARBA00022792"/>
    </source>
</evidence>
<evidence type="ECO:0000313" key="13">
    <source>
        <dbReference type="Proteomes" id="UP000007431"/>
    </source>
</evidence>
<dbReference type="Proteomes" id="UP000007431">
    <property type="component" value="Unassembled WGS sequence"/>
</dbReference>
<keyword evidence="9" id="KW-0811">Translocation</keyword>
<keyword evidence="8" id="KW-1133">Transmembrane helix</keyword>
<dbReference type="GeneID" id="9595390"/>
<dbReference type="EMBL" id="GL377303">
    <property type="protein sequence ID" value="EFI99963.1"/>
    <property type="molecule type" value="Genomic_DNA"/>
</dbReference>
<dbReference type="AlphaFoldDB" id="D8PV43"/>
<dbReference type="STRING" id="578458.D8PV43"/>
<keyword evidence="6" id="KW-0999">Mitochondrion inner membrane</keyword>
<dbReference type="OrthoDB" id="5598305at2759"/>
<keyword evidence="10" id="KW-0496">Mitochondrion</keyword>
<evidence type="ECO:0000256" key="7">
    <source>
        <dbReference type="ARBA" id="ARBA00022927"/>
    </source>
</evidence>
<evidence type="ECO:0000256" key="2">
    <source>
        <dbReference type="ARBA" id="ARBA00006355"/>
    </source>
</evidence>
<dbReference type="eggNOG" id="ENOG502QPMQ">
    <property type="taxonomic scope" value="Eukaryota"/>
</dbReference>
<organism evidence="13">
    <name type="scientific">Schizophyllum commune (strain H4-8 / FGSC 9210)</name>
    <name type="common">Split gill fungus</name>
    <dbReference type="NCBI Taxonomy" id="578458"/>
    <lineage>
        <taxon>Eukaryota</taxon>
        <taxon>Fungi</taxon>
        <taxon>Dikarya</taxon>
        <taxon>Basidiomycota</taxon>
        <taxon>Agaricomycotina</taxon>
        <taxon>Agaricomycetes</taxon>
        <taxon>Agaricomycetidae</taxon>
        <taxon>Agaricales</taxon>
        <taxon>Schizophyllaceae</taxon>
        <taxon>Schizophyllum</taxon>
    </lineage>
</organism>
<proteinExistence type="inferred from homology"/>
<keyword evidence="5" id="KW-0812">Transmembrane</keyword>